<keyword evidence="4" id="KW-0479">Metal-binding</keyword>
<dbReference type="eggNOG" id="COG0142">
    <property type="taxonomic scope" value="Bacteria"/>
</dbReference>
<dbReference type="CDD" id="cd00685">
    <property type="entry name" value="Trans_IPPS_HT"/>
    <property type="match status" value="1"/>
</dbReference>
<dbReference type="PANTHER" id="PTHR12001:SF69">
    <property type="entry name" value="ALL TRANS-POLYPRENYL-DIPHOSPHATE SYNTHASE PDSS1"/>
    <property type="match status" value="1"/>
</dbReference>
<comment type="similarity">
    <text evidence="2 6">Belongs to the FPP/GGPP synthase family.</text>
</comment>
<dbReference type="InterPro" id="IPR033749">
    <property type="entry name" value="Polyprenyl_synt_CS"/>
</dbReference>
<dbReference type="PROSITE" id="PS00444">
    <property type="entry name" value="POLYPRENYL_SYNTHASE_2"/>
    <property type="match status" value="1"/>
</dbReference>
<dbReference type="GO" id="GO:0008299">
    <property type="term" value="P:isoprenoid biosynthetic process"/>
    <property type="evidence" value="ECO:0007669"/>
    <property type="project" value="InterPro"/>
</dbReference>
<accession>A0A173W7I1</accession>
<comment type="cofactor">
    <cofactor evidence="1">
        <name>Mg(2+)</name>
        <dbReference type="ChEBI" id="CHEBI:18420"/>
    </cofactor>
</comment>
<evidence type="ECO:0000256" key="4">
    <source>
        <dbReference type="ARBA" id="ARBA00022723"/>
    </source>
</evidence>
<evidence type="ECO:0000256" key="1">
    <source>
        <dbReference type="ARBA" id="ARBA00001946"/>
    </source>
</evidence>
<dbReference type="GO" id="GO:0000010">
    <property type="term" value="F:heptaprenyl diphosphate synthase activity"/>
    <property type="evidence" value="ECO:0007669"/>
    <property type="project" value="UniProtKB-EC"/>
</dbReference>
<evidence type="ECO:0000313" key="8">
    <source>
        <dbReference type="Proteomes" id="UP000095546"/>
    </source>
</evidence>
<evidence type="ECO:0000313" key="7">
    <source>
        <dbReference type="EMBL" id="CUN35413.1"/>
    </source>
</evidence>
<dbReference type="Pfam" id="PF00348">
    <property type="entry name" value="polyprenyl_synt"/>
    <property type="match status" value="1"/>
</dbReference>
<proteinExistence type="inferred from homology"/>
<dbReference type="SUPFAM" id="SSF48576">
    <property type="entry name" value="Terpenoid synthases"/>
    <property type="match status" value="1"/>
</dbReference>
<name>A0A173W7I1_9FIRM</name>
<keyword evidence="5" id="KW-0460">Magnesium</keyword>
<dbReference type="EMBL" id="CYYU01000001">
    <property type="protein sequence ID" value="CUN35413.1"/>
    <property type="molecule type" value="Genomic_DNA"/>
</dbReference>
<dbReference type="PROSITE" id="PS00723">
    <property type="entry name" value="POLYPRENYL_SYNTHASE_1"/>
    <property type="match status" value="1"/>
</dbReference>
<dbReference type="Proteomes" id="UP000095546">
    <property type="component" value="Unassembled WGS sequence"/>
</dbReference>
<reference evidence="7 8" key="1">
    <citation type="submission" date="2015-09" db="EMBL/GenBank/DDBJ databases">
        <authorList>
            <consortium name="Pathogen Informatics"/>
        </authorList>
    </citation>
    <scope>NUCLEOTIDE SEQUENCE [LARGE SCALE GENOMIC DNA]</scope>
    <source>
        <strain evidence="7 8">2789STDY5608828</strain>
    </source>
</reference>
<dbReference type="AlphaFoldDB" id="A0A173W7I1"/>
<dbReference type="Gene3D" id="1.10.600.10">
    <property type="entry name" value="Farnesyl Diphosphate Synthase"/>
    <property type="match status" value="1"/>
</dbReference>
<dbReference type="STRING" id="187979.ERS852385_00101"/>
<keyword evidence="3 6" id="KW-0808">Transferase</keyword>
<protein>
    <submittedName>
        <fullName evidence="7">Heptaprenyl diphosphate synthase component 2</fullName>
        <ecNumber evidence="7">2.5.1.30</ecNumber>
    </submittedName>
</protein>
<organism evidence="7 8">
    <name type="scientific">Mitsuokella jalaludinii</name>
    <dbReference type="NCBI Taxonomy" id="187979"/>
    <lineage>
        <taxon>Bacteria</taxon>
        <taxon>Bacillati</taxon>
        <taxon>Bacillota</taxon>
        <taxon>Negativicutes</taxon>
        <taxon>Selenomonadales</taxon>
        <taxon>Selenomonadaceae</taxon>
        <taxon>Mitsuokella</taxon>
    </lineage>
</organism>
<evidence type="ECO:0000256" key="6">
    <source>
        <dbReference type="RuleBase" id="RU004466"/>
    </source>
</evidence>
<dbReference type="PANTHER" id="PTHR12001">
    <property type="entry name" value="GERANYLGERANYL PYROPHOSPHATE SYNTHASE"/>
    <property type="match status" value="1"/>
</dbReference>
<keyword evidence="8" id="KW-1185">Reference proteome</keyword>
<evidence type="ECO:0000256" key="3">
    <source>
        <dbReference type="ARBA" id="ARBA00022679"/>
    </source>
</evidence>
<gene>
    <name evidence="7" type="primary">hepT</name>
    <name evidence="7" type="ORF">ERS852385_00101</name>
</gene>
<dbReference type="SFLD" id="SFLDS00005">
    <property type="entry name" value="Isoprenoid_Synthase_Type_I"/>
    <property type="match status" value="1"/>
</dbReference>
<sequence length="323" mass="35494">MSNQMFDVIKGDLEVLEQGLQEAVTSTNDLVTEVGMHIVTSGGKRIRPALCLLSARGGRAFDLPHVLPLAEALELIHTASLVHDDVIDEADTRRGAATANARWNNQVAILSGDYIFARAFTLIAEEGYDSYVSKRLADLVCNLSVGEIIQDHAVYQASRGMADYYERIQKKTADFLEICCELGAMVGGMDREEMKKLAEYGHCIGMAFQITDDLLDIEQTAETIGKPAGNDIRQGIVTLPVIRALETSPDAEELERIVTDMEMTDEMVERALEIVKATDGVDFAKAKADEYLARAKAALPEGLPDAIREAYEMVADFIGDRDF</sequence>
<dbReference type="EC" id="2.5.1.30" evidence="7"/>
<dbReference type="InterPro" id="IPR008949">
    <property type="entry name" value="Isoprenoid_synthase_dom_sf"/>
</dbReference>
<evidence type="ECO:0000256" key="2">
    <source>
        <dbReference type="ARBA" id="ARBA00006706"/>
    </source>
</evidence>
<dbReference type="InterPro" id="IPR000092">
    <property type="entry name" value="Polyprenyl_synt"/>
</dbReference>
<evidence type="ECO:0000256" key="5">
    <source>
        <dbReference type="ARBA" id="ARBA00022842"/>
    </source>
</evidence>
<dbReference type="GO" id="GO:0046872">
    <property type="term" value="F:metal ion binding"/>
    <property type="evidence" value="ECO:0007669"/>
    <property type="project" value="UniProtKB-KW"/>
</dbReference>